<protein>
    <recommendedName>
        <fullName evidence="6 7">Large ribosomal subunit protein uL18</fullName>
    </recommendedName>
</protein>
<evidence type="ECO:0000256" key="2">
    <source>
        <dbReference type="ARBA" id="ARBA00022730"/>
    </source>
</evidence>
<dbReference type="PANTHER" id="PTHR12899:SF3">
    <property type="entry name" value="LARGE RIBOSOMAL SUBUNIT PROTEIN UL18M"/>
    <property type="match status" value="1"/>
</dbReference>
<dbReference type="GO" id="GO:0005840">
    <property type="term" value="C:ribosome"/>
    <property type="evidence" value="ECO:0007669"/>
    <property type="project" value="UniProtKB-KW"/>
</dbReference>
<comment type="similarity">
    <text evidence="1 7">Belongs to the universal ribosomal protein uL18 family.</text>
</comment>
<keyword evidence="3 7" id="KW-0694">RNA-binding</keyword>
<keyword evidence="5 7" id="KW-0687">Ribonucleoprotein</keyword>
<dbReference type="NCBIfam" id="TIGR00060">
    <property type="entry name" value="L18_bact"/>
    <property type="match status" value="1"/>
</dbReference>
<dbReference type="Proteomes" id="UP000004431">
    <property type="component" value="Unassembled WGS sequence"/>
</dbReference>
<comment type="subunit">
    <text evidence="7">Part of the 50S ribosomal subunit; part of the 5S rRNA/L5/L18/L25 subcomplex. Contacts the 5S and 23S rRNAs.</text>
</comment>
<dbReference type="Pfam" id="PF00861">
    <property type="entry name" value="Ribosomal_L18p"/>
    <property type="match status" value="1"/>
</dbReference>
<dbReference type="HAMAP" id="MF_01337_B">
    <property type="entry name" value="Ribosomal_uL18_B"/>
    <property type="match status" value="1"/>
</dbReference>
<evidence type="ECO:0000313" key="8">
    <source>
        <dbReference type="EMBL" id="EFL43871.1"/>
    </source>
</evidence>
<dbReference type="PANTHER" id="PTHR12899">
    <property type="entry name" value="39S RIBOSOMAL PROTEIN L18, MITOCHONDRIAL"/>
    <property type="match status" value="1"/>
</dbReference>
<evidence type="ECO:0000256" key="5">
    <source>
        <dbReference type="ARBA" id="ARBA00023274"/>
    </source>
</evidence>
<keyword evidence="2 7" id="KW-0699">rRNA-binding</keyword>
<evidence type="ECO:0000313" key="9">
    <source>
        <dbReference type="Proteomes" id="UP000004431"/>
    </source>
</evidence>
<dbReference type="RefSeq" id="WP_006304534.1">
    <property type="nucleotide sequence ID" value="NZ_AEDQ01000029.1"/>
</dbReference>
<proteinExistence type="inferred from homology"/>
<dbReference type="InterPro" id="IPR057268">
    <property type="entry name" value="Ribosomal_L18"/>
</dbReference>
<evidence type="ECO:0000256" key="7">
    <source>
        <dbReference type="HAMAP-Rule" id="MF_01337"/>
    </source>
</evidence>
<dbReference type="CDD" id="cd00432">
    <property type="entry name" value="Ribosomal_L18_L5e"/>
    <property type="match status" value="1"/>
</dbReference>
<keyword evidence="4 7" id="KW-0689">Ribosomal protein</keyword>
<name>A0ABP2J3U3_9ACTN</name>
<dbReference type="InterPro" id="IPR004389">
    <property type="entry name" value="Ribosomal_uL18_bac-type"/>
</dbReference>
<evidence type="ECO:0000256" key="3">
    <source>
        <dbReference type="ARBA" id="ARBA00022884"/>
    </source>
</evidence>
<organism evidence="8 9">
    <name type="scientific">Fannyhessea vaginae PB189-T1-4</name>
    <dbReference type="NCBI Taxonomy" id="866774"/>
    <lineage>
        <taxon>Bacteria</taxon>
        <taxon>Bacillati</taxon>
        <taxon>Actinomycetota</taxon>
        <taxon>Coriobacteriia</taxon>
        <taxon>Coriobacteriales</taxon>
        <taxon>Atopobiaceae</taxon>
        <taxon>Fannyhessea</taxon>
    </lineage>
</organism>
<evidence type="ECO:0000256" key="6">
    <source>
        <dbReference type="ARBA" id="ARBA00035197"/>
    </source>
</evidence>
<dbReference type="Gene3D" id="3.30.420.100">
    <property type="match status" value="1"/>
</dbReference>
<evidence type="ECO:0000256" key="1">
    <source>
        <dbReference type="ARBA" id="ARBA00007116"/>
    </source>
</evidence>
<accession>A0ABP2J3U3</accession>
<dbReference type="EMBL" id="AEDQ01000029">
    <property type="protein sequence ID" value="EFL43871.1"/>
    <property type="molecule type" value="Genomic_DNA"/>
</dbReference>
<evidence type="ECO:0000256" key="4">
    <source>
        <dbReference type="ARBA" id="ARBA00022980"/>
    </source>
</evidence>
<sequence length="122" mass="13287">MNKNQAKLAGLLRRKRRIRSKIFGTAERPRLSVHRTNANIYAQVIDDKDGKVLCSASTLTSDVKAEIKVGSNKEAAGVVGKIVAERAMKLGVTEVTFDRGGHIYHGRIKALADGAREAGLKF</sequence>
<reference evidence="8 9" key="1">
    <citation type="submission" date="2010-08" db="EMBL/GenBank/DDBJ databases">
        <authorList>
            <person name="Durkin A.S."/>
            <person name="Madupu R."/>
            <person name="Torralba M."/>
            <person name="Gillis M."/>
            <person name="Methe B."/>
            <person name="Sutton G."/>
            <person name="Nelson K.E."/>
        </authorList>
    </citation>
    <scope>NUCLEOTIDE SEQUENCE [LARGE SCALE GENOMIC DNA]</scope>
    <source>
        <strain evidence="8 9">PB189-T1-4</strain>
    </source>
</reference>
<dbReference type="InterPro" id="IPR005484">
    <property type="entry name" value="Ribosomal_uL18_bac/plant/anim"/>
</dbReference>
<comment type="caution">
    <text evidence="8">The sequence shown here is derived from an EMBL/GenBank/DDBJ whole genome shotgun (WGS) entry which is preliminary data.</text>
</comment>
<comment type="function">
    <text evidence="7">This is one of the proteins that bind and probably mediate the attachment of the 5S RNA into the large ribosomal subunit, where it forms part of the central protuberance.</text>
</comment>
<gene>
    <name evidence="7 8" type="primary">rplR</name>
    <name evidence="8" type="ORF">HMPREF9248_0562</name>
</gene>
<keyword evidence="9" id="KW-1185">Reference proteome</keyword>
<dbReference type="SUPFAM" id="SSF53137">
    <property type="entry name" value="Translational machinery components"/>
    <property type="match status" value="1"/>
</dbReference>